<dbReference type="Pfam" id="PF03009">
    <property type="entry name" value="GDPD"/>
    <property type="match status" value="1"/>
</dbReference>
<evidence type="ECO:0000313" key="3">
    <source>
        <dbReference type="Proteomes" id="UP000249495"/>
    </source>
</evidence>
<dbReference type="PANTHER" id="PTHR46211">
    <property type="entry name" value="GLYCEROPHOSPHORYL DIESTER PHOSPHODIESTERASE"/>
    <property type="match status" value="1"/>
</dbReference>
<keyword evidence="2" id="KW-0378">Hydrolase</keyword>
<dbReference type="EC" id="3.1.4.46" evidence="2"/>
<proteinExistence type="predicted"/>
<evidence type="ECO:0000313" key="2">
    <source>
        <dbReference type="EMBL" id="SQF39835.1"/>
    </source>
</evidence>
<feature type="domain" description="GP-PDE" evidence="1">
    <location>
        <begin position="3"/>
        <end position="239"/>
    </location>
</feature>
<accession>A0A2X3VQ26</accession>
<dbReference type="STRING" id="1123303.GCA_000372425_00120"/>
<evidence type="ECO:0000259" key="1">
    <source>
        <dbReference type="PROSITE" id="PS51704"/>
    </source>
</evidence>
<dbReference type="InterPro" id="IPR017946">
    <property type="entry name" value="PLC-like_Pdiesterase_TIM-brl"/>
</dbReference>
<gene>
    <name evidence="2" type="primary">ugpQ_1</name>
    <name evidence="2" type="ORF">NCTC12278_00587</name>
</gene>
<dbReference type="EMBL" id="LS483343">
    <property type="protein sequence ID" value="SQF39835.1"/>
    <property type="molecule type" value="Genomic_DNA"/>
</dbReference>
<dbReference type="GO" id="GO:0006629">
    <property type="term" value="P:lipid metabolic process"/>
    <property type="evidence" value="ECO:0007669"/>
    <property type="project" value="InterPro"/>
</dbReference>
<sequence>MMTQIIAHRGSKSNRPENTLASFAEAIRVGTDGIELDVHRTRDGHLVVIHDESVDRTTNGSGLVRKLTLEQIRSLDAGSWFHPQYFRERVSTLGEVIDFLEEKGFQGLLNIEIKTDKYPYPKIEKQIARLMHRKKVSFSYMYSSFNLFSLYLMRKHDPGIELAYLMKDQSFHLWLAGKSPFIGAVHPHRSLFLGKKRDLSLLKPLRLWTVNKTSDMKKAIKGGVQAIITDKPEEALLVKREVEENH</sequence>
<dbReference type="KEGG" id="sfer:NCTC12278_00587"/>
<dbReference type="Gene3D" id="3.20.20.190">
    <property type="entry name" value="Phosphatidylinositol (PI) phosphodiesterase"/>
    <property type="match status" value="1"/>
</dbReference>
<dbReference type="InterPro" id="IPR030395">
    <property type="entry name" value="GP_PDE_dom"/>
</dbReference>
<protein>
    <submittedName>
        <fullName evidence="2">Glycerophosphoryl diester phosphodiesterase</fullName>
        <ecNumber evidence="2">3.1.4.46</ecNumber>
    </submittedName>
</protein>
<dbReference type="AlphaFoldDB" id="A0A2X3VQ26"/>
<dbReference type="GO" id="GO:0008889">
    <property type="term" value="F:glycerophosphodiester phosphodiesterase activity"/>
    <property type="evidence" value="ECO:0007669"/>
    <property type="project" value="UniProtKB-EC"/>
</dbReference>
<dbReference type="PROSITE" id="PS51704">
    <property type="entry name" value="GP_PDE"/>
    <property type="match status" value="1"/>
</dbReference>
<dbReference type="SUPFAM" id="SSF51695">
    <property type="entry name" value="PLC-like phosphodiesterases"/>
    <property type="match status" value="1"/>
</dbReference>
<name>A0A2X3VQ26_9STRE</name>
<dbReference type="Proteomes" id="UP000249495">
    <property type="component" value="Chromosome 1"/>
</dbReference>
<organism evidence="2 3">
    <name type="scientific">Streptococcus ferus</name>
    <dbReference type="NCBI Taxonomy" id="1345"/>
    <lineage>
        <taxon>Bacteria</taxon>
        <taxon>Bacillati</taxon>
        <taxon>Bacillota</taxon>
        <taxon>Bacilli</taxon>
        <taxon>Lactobacillales</taxon>
        <taxon>Streptococcaceae</taxon>
        <taxon>Streptococcus</taxon>
    </lineage>
</organism>
<keyword evidence="3" id="KW-1185">Reference proteome</keyword>
<reference evidence="2 3" key="1">
    <citation type="submission" date="2018-06" db="EMBL/GenBank/DDBJ databases">
        <authorList>
            <consortium name="Pathogen Informatics"/>
            <person name="Doyle S."/>
        </authorList>
    </citation>
    <scope>NUCLEOTIDE SEQUENCE [LARGE SCALE GENOMIC DNA]</scope>
    <source>
        <strain evidence="2 3">NCTC12278</strain>
    </source>
</reference>
<dbReference type="PANTHER" id="PTHR46211:SF1">
    <property type="entry name" value="GLYCEROPHOSPHODIESTER PHOSPHODIESTERASE, CYTOPLASMIC"/>
    <property type="match status" value="1"/>
</dbReference>
<dbReference type="CDD" id="cd08563">
    <property type="entry name" value="GDPD_TtGDE_like"/>
    <property type="match status" value="1"/>
</dbReference>